<keyword evidence="7" id="KW-1185">Reference proteome</keyword>
<dbReference type="GO" id="GO:0005576">
    <property type="term" value="C:extracellular region"/>
    <property type="evidence" value="ECO:0000318"/>
    <property type="project" value="GO_Central"/>
</dbReference>
<dbReference type="eggNOG" id="KOG1217">
    <property type="taxonomic scope" value="Eukaryota"/>
</dbReference>
<dbReference type="InterPro" id="IPR001846">
    <property type="entry name" value="VWF_type-D"/>
</dbReference>
<dbReference type="PANTHER" id="PTHR14949:SF56">
    <property type="entry name" value="EGF-LIKE-DOMAIN, MULTIPLE 7"/>
    <property type="match status" value="1"/>
</dbReference>
<dbReference type="HOGENOM" id="CLU_492004_0_0_1"/>
<evidence type="ECO:0000313" key="7">
    <source>
        <dbReference type="Proteomes" id="UP000001593"/>
    </source>
</evidence>
<dbReference type="PhylomeDB" id="A7ST52"/>
<dbReference type="InParanoid" id="A7ST52"/>
<dbReference type="AlphaFoldDB" id="A7ST52"/>
<keyword evidence="3" id="KW-1015">Disulfide bond</keyword>
<evidence type="ECO:0000256" key="1">
    <source>
        <dbReference type="ARBA" id="ARBA00006373"/>
    </source>
</evidence>
<dbReference type="InterPro" id="IPR000742">
    <property type="entry name" value="EGF"/>
</dbReference>
<dbReference type="eggNOG" id="KOG1216">
    <property type="taxonomic scope" value="Eukaryota"/>
</dbReference>
<organism evidence="6 7">
    <name type="scientific">Nematostella vectensis</name>
    <name type="common">Starlet sea anemone</name>
    <dbReference type="NCBI Taxonomy" id="45351"/>
    <lineage>
        <taxon>Eukaryota</taxon>
        <taxon>Metazoa</taxon>
        <taxon>Cnidaria</taxon>
        <taxon>Anthozoa</taxon>
        <taxon>Hexacorallia</taxon>
        <taxon>Actiniaria</taxon>
        <taxon>Edwardsiidae</taxon>
        <taxon>Nematostella</taxon>
    </lineage>
</organism>
<dbReference type="Pfam" id="PF26129">
    <property type="entry name" value="Vwde"/>
    <property type="match status" value="1"/>
</dbReference>
<dbReference type="PROSITE" id="PS51233">
    <property type="entry name" value="VWFD"/>
    <property type="match status" value="1"/>
</dbReference>
<accession>A7ST52</accession>
<reference evidence="6 7" key="1">
    <citation type="journal article" date="2007" name="Science">
        <title>Sea anemone genome reveals ancestral eumetazoan gene repertoire and genomic organization.</title>
        <authorList>
            <person name="Putnam N.H."/>
            <person name="Srivastava M."/>
            <person name="Hellsten U."/>
            <person name="Dirks B."/>
            <person name="Chapman J."/>
            <person name="Salamov A."/>
            <person name="Terry A."/>
            <person name="Shapiro H."/>
            <person name="Lindquist E."/>
            <person name="Kapitonov V.V."/>
            <person name="Jurka J."/>
            <person name="Genikhovich G."/>
            <person name="Grigoriev I.V."/>
            <person name="Lucas S.M."/>
            <person name="Steele R.E."/>
            <person name="Finnerty J.R."/>
            <person name="Technau U."/>
            <person name="Martindale M.Q."/>
            <person name="Rokhsar D.S."/>
        </authorList>
    </citation>
    <scope>NUCLEOTIDE SEQUENCE [LARGE SCALE GENOMIC DNA]</scope>
    <source>
        <strain evidence="7">CH2 X CH6</strain>
    </source>
</reference>
<dbReference type="GO" id="GO:0005102">
    <property type="term" value="F:signaling receptor binding"/>
    <property type="evidence" value="ECO:0000318"/>
    <property type="project" value="GO_Central"/>
</dbReference>
<evidence type="ECO:0000256" key="4">
    <source>
        <dbReference type="ARBA" id="ARBA00023180"/>
    </source>
</evidence>
<evidence type="ECO:0000256" key="3">
    <source>
        <dbReference type="ARBA" id="ARBA00023157"/>
    </source>
</evidence>
<dbReference type="Pfam" id="PF00094">
    <property type="entry name" value="VWD"/>
    <property type="match status" value="1"/>
</dbReference>
<dbReference type="PROSITE" id="PS01186">
    <property type="entry name" value="EGF_2"/>
    <property type="match status" value="1"/>
</dbReference>
<feature type="domain" description="VWFD" evidence="5">
    <location>
        <begin position="38"/>
        <end position="222"/>
    </location>
</feature>
<dbReference type="Proteomes" id="UP000001593">
    <property type="component" value="Unassembled WGS sequence"/>
</dbReference>
<gene>
    <name evidence="6" type="ORF">NEMVEDRAFT_v1g217093</name>
</gene>
<dbReference type="EMBL" id="DS469789">
    <property type="protein sequence ID" value="EDO33119.1"/>
    <property type="molecule type" value="Genomic_DNA"/>
</dbReference>
<dbReference type="Gene3D" id="2.10.25.10">
    <property type="entry name" value="Laminin"/>
    <property type="match status" value="1"/>
</dbReference>
<dbReference type="InterPro" id="IPR058727">
    <property type="entry name" value="Helical_Vwde"/>
</dbReference>
<dbReference type="PANTHER" id="PTHR14949">
    <property type="entry name" value="EGF-LIKE-DOMAIN, MULTIPLE 7, 8"/>
    <property type="match status" value="1"/>
</dbReference>
<evidence type="ECO:0000259" key="5">
    <source>
        <dbReference type="PROSITE" id="PS51233"/>
    </source>
</evidence>
<keyword evidence="2" id="KW-0732">Signal</keyword>
<evidence type="ECO:0000256" key="2">
    <source>
        <dbReference type="ARBA" id="ARBA00022729"/>
    </source>
</evidence>
<name>A7ST52_NEMVE</name>
<keyword evidence="4" id="KW-0325">Glycoprotein</keyword>
<proteinExistence type="inferred from homology"/>
<dbReference type="OMA" id="FIANECY"/>
<dbReference type="FunFam" id="2.10.25.10:FF:000001">
    <property type="entry name" value="Tenascin C"/>
    <property type="match status" value="1"/>
</dbReference>
<dbReference type="SMART" id="SM00216">
    <property type="entry name" value="VWD"/>
    <property type="match status" value="1"/>
</dbReference>
<evidence type="ECO:0000313" key="6">
    <source>
        <dbReference type="EMBL" id="EDO33119.1"/>
    </source>
</evidence>
<dbReference type="InterPro" id="IPR050969">
    <property type="entry name" value="Dev_Signal_Modulators"/>
</dbReference>
<dbReference type="GO" id="GO:0009986">
    <property type="term" value="C:cell surface"/>
    <property type="evidence" value="ECO:0000318"/>
    <property type="project" value="GO_Central"/>
</dbReference>
<comment type="similarity">
    <text evidence="1">Belongs to the EGF domain peptide family.</text>
</comment>
<sequence>MWAFLITAKSRSHTVMSLIWDDYILPRVRVTVEQTENRECRTYNDPHFSTFDGKYYPFLHHCDYVLFQDNDHHTEVHTRLWTCWDSIASCNCGVAIRERNDVMILSICNSQLQHQANTPMPMTFRVPSGHLPNGTHIYRQISGTQVTHTVFLPSGTKVEVIRLDWGMNIKVNAFKNSNSIRGLCGNMNGDSNDEFQHGGDGHSHADATRFGLSWRKQPHESYFHILPSNHLPDQIMEKTFCACGETRVEDCKPLLEIIYPQNPPGVEVPPDQFEGQGETYSDFSMDQQDADYFTDEHNERYAKSRIRARRSIEMDRMTRQNATRLCKTLIEDTVVGKSCSALPNVDAASTLQSCIFDLMVTGNTGFAVSALESLKSGCQDEAYNNLTLYTKDAEGNPSEPPADIVENLCPNECSNHGNCSNSTCICEEGFTSLDCSLSINTVPELLGHSTRTSRVYGNNWTPNSSPHELQGEQFDLFGVKCSLPDPPTKIGDYDNPGTPAGGLYIRISNNKIDASHQKMRFISYDSVCMRCSKTGTCVLRVCIRTPPCYHKFKL</sequence>
<protein>
    <recommendedName>
        <fullName evidence="5">VWFD domain-containing protein</fullName>
    </recommendedName>
</protein>